<dbReference type="EMBL" id="JAUEDM010000009">
    <property type="protein sequence ID" value="KAK3312499.1"/>
    <property type="molecule type" value="Genomic_DNA"/>
</dbReference>
<proteinExistence type="predicted"/>
<dbReference type="Pfam" id="PF00583">
    <property type="entry name" value="Acetyltransf_1"/>
    <property type="match status" value="1"/>
</dbReference>
<evidence type="ECO:0000259" key="1">
    <source>
        <dbReference type="Pfam" id="PF00583"/>
    </source>
</evidence>
<feature type="domain" description="N-acetyltransferase" evidence="1">
    <location>
        <begin position="96"/>
        <end position="154"/>
    </location>
</feature>
<reference evidence="2" key="2">
    <citation type="submission" date="2023-06" db="EMBL/GenBank/DDBJ databases">
        <authorList>
            <consortium name="Lawrence Berkeley National Laboratory"/>
            <person name="Haridas S."/>
            <person name="Hensen N."/>
            <person name="Bonometti L."/>
            <person name="Westerberg I."/>
            <person name="Brannstrom I.O."/>
            <person name="Guillou S."/>
            <person name="Cros-Aarteil S."/>
            <person name="Calhoun S."/>
            <person name="Kuo A."/>
            <person name="Mondo S."/>
            <person name="Pangilinan J."/>
            <person name="Riley R."/>
            <person name="Labutti K."/>
            <person name="Andreopoulos B."/>
            <person name="Lipzen A."/>
            <person name="Chen C."/>
            <person name="Yanf M."/>
            <person name="Daum C."/>
            <person name="Ng V."/>
            <person name="Clum A."/>
            <person name="Steindorff A."/>
            <person name="Ohm R."/>
            <person name="Martin F."/>
            <person name="Silar P."/>
            <person name="Natvig D."/>
            <person name="Lalanne C."/>
            <person name="Gautier V."/>
            <person name="Ament-Velasquez S.L."/>
            <person name="Kruys A."/>
            <person name="Hutchinson M.I."/>
            <person name="Powell A.J."/>
            <person name="Barry K."/>
            <person name="Miller A.N."/>
            <person name="Grigoriev I.V."/>
            <person name="Debuchy R."/>
            <person name="Gladieux P."/>
            <person name="Thoren M.H."/>
            <person name="Johannesson H."/>
        </authorList>
    </citation>
    <scope>NUCLEOTIDE SEQUENCE</scope>
    <source>
        <strain evidence="2">CBS 118394</strain>
    </source>
</reference>
<organism evidence="2 3">
    <name type="scientific">Apodospora peruviana</name>
    <dbReference type="NCBI Taxonomy" id="516989"/>
    <lineage>
        <taxon>Eukaryota</taxon>
        <taxon>Fungi</taxon>
        <taxon>Dikarya</taxon>
        <taxon>Ascomycota</taxon>
        <taxon>Pezizomycotina</taxon>
        <taxon>Sordariomycetes</taxon>
        <taxon>Sordariomycetidae</taxon>
        <taxon>Sordariales</taxon>
        <taxon>Lasiosphaeriaceae</taxon>
        <taxon>Apodospora</taxon>
    </lineage>
</organism>
<keyword evidence="3" id="KW-1185">Reference proteome</keyword>
<dbReference type="Proteomes" id="UP001283341">
    <property type="component" value="Unassembled WGS sequence"/>
</dbReference>
<evidence type="ECO:0000313" key="2">
    <source>
        <dbReference type="EMBL" id="KAK3312499.1"/>
    </source>
</evidence>
<gene>
    <name evidence="2" type="ORF">B0H66DRAFT_570764</name>
</gene>
<dbReference type="InterPro" id="IPR000182">
    <property type="entry name" value="GNAT_dom"/>
</dbReference>
<protein>
    <recommendedName>
        <fullName evidence="1">N-acetyltransferase domain-containing protein</fullName>
    </recommendedName>
</protein>
<dbReference type="Gene3D" id="3.40.630.30">
    <property type="match status" value="1"/>
</dbReference>
<dbReference type="GO" id="GO:0016747">
    <property type="term" value="F:acyltransferase activity, transferring groups other than amino-acyl groups"/>
    <property type="evidence" value="ECO:0007669"/>
    <property type="project" value="InterPro"/>
</dbReference>
<accession>A0AAE0LZE4</accession>
<dbReference type="SUPFAM" id="SSF55729">
    <property type="entry name" value="Acyl-CoA N-acyltransferases (Nat)"/>
    <property type="match status" value="1"/>
</dbReference>
<sequence>MASPNTKQGRVTFHHDVQFERQTTPKDYRKDYRIMTTDIFEEFAAEAITDEMLVEAAGLFSYLSLVIFRPPSLTNAELGDHVKMSMSRLRALYLPAGARCSYVRVHVDGVLAGNAFACRWDYQDRQVCWITQLVVHHSYRGRRLATRLLEKARDVNDEIFGIMSSHPAACIAACKAFSG</sequence>
<dbReference type="AlphaFoldDB" id="A0AAE0LZE4"/>
<name>A0AAE0LZE4_9PEZI</name>
<reference evidence="2" key="1">
    <citation type="journal article" date="2023" name="Mol. Phylogenet. Evol.">
        <title>Genome-scale phylogeny and comparative genomics of the fungal order Sordariales.</title>
        <authorList>
            <person name="Hensen N."/>
            <person name="Bonometti L."/>
            <person name="Westerberg I."/>
            <person name="Brannstrom I.O."/>
            <person name="Guillou S."/>
            <person name="Cros-Aarteil S."/>
            <person name="Calhoun S."/>
            <person name="Haridas S."/>
            <person name="Kuo A."/>
            <person name="Mondo S."/>
            <person name="Pangilinan J."/>
            <person name="Riley R."/>
            <person name="LaButti K."/>
            <person name="Andreopoulos B."/>
            <person name="Lipzen A."/>
            <person name="Chen C."/>
            <person name="Yan M."/>
            <person name="Daum C."/>
            <person name="Ng V."/>
            <person name="Clum A."/>
            <person name="Steindorff A."/>
            <person name="Ohm R.A."/>
            <person name="Martin F."/>
            <person name="Silar P."/>
            <person name="Natvig D.O."/>
            <person name="Lalanne C."/>
            <person name="Gautier V."/>
            <person name="Ament-Velasquez S.L."/>
            <person name="Kruys A."/>
            <person name="Hutchinson M.I."/>
            <person name="Powell A.J."/>
            <person name="Barry K."/>
            <person name="Miller A.N."/>
            <person name="Grigoriev I.V."/>
            <person name="Debuchy R."/>
            <person name="Gladieux P."/>
            <person name="Hiltunen Thoren M."/>
            <person name="Johannesson H."/>
        </authorList>
    </citation>
    <scope>NUCLEOTIDE SEQUENCE</scope>
    <source>
        <strain evidence="2">CBS 118394</strain>
    </source>
</reference>
<dbReference type="CDD" id="cd04301">
    <property type="entry name" value="NAT_SF"/>
    <property type="match status" value="1"/>
</dbReference>
<comment type="caution">
    <text evidence="2">The sequence shown here is derived from an EMBL/GenBank/DDBJ whole genome shotgun (WGS) entry which is preliminary data.</text>
</comment>
<evidence type="ECO:0000313" key="3">
    <source>
        <dbReference type="Proteomes" id="UP001283341"/>
    </source>
</evidence>
<dbReference type="InterPro" id="IPR016181">
    <property type="entry name" value="Acyl_CoA_acyltransferase"/>
</dbReference>